<dbReference type="GeneID" id="41967385"/>
<dbReference type="AlphaFoldDB" id="A0A6P8AM64"/>
<reference evidence="3" key="2">
    <citation type="submission" date="2019-10" db="EMBL/GenBank/DDBJ databases">
        <authorList>
            <consortium name="NCBI Genome Project"/>
        </authorList>
    </citation>
    <scope>NUCLEOTIDE SEQUENCE</scope>
    <source>
        <strain evidence="3">NI907</strain>
    </source>
</reference>
<reference evidence="3" key="3">
    <citation type="submission" date="2025-08" db="UniProtKB">
        <authorList>
            <consortium name="RefSeq"/>
        </authorList>
    </citation>
    <scope>IDENTIFICATION</scope>
    <source>
        <strain evidence="3">NI907</strain>
    </source>
</reference>
<name>A0A6P8AM64_PYRGI</name>
<proteinExistence type="predicted"/>
<feature type="region of interest" description="Disordered" evidence="1">
    <location>
        <begin position="1"/>
        <end position="25"/>
    </location>
</feature>
<keyword evidence="2" id="KW-1185">Reference proteome</keyword>
<evidence type="ECO:0000313" key="2">
    <source>
        <dbReference type="Proteomes" id="UP000515153"/>
    </source>
</evidence>
<evidence type="ECO:0000256" key="1">
    <source>
        <dbReference type="SAM" id="MobiDB-lite"/>
    </source>
</evidence>
<organism evidence="2 3">
    <name type="scientific">Pyricularia grisea</name>
    <name type="common">Crabgrass-specific blast fungus</name>
    <name type="synonym">Magnaporthe grisea</name>
    <dbReference type="NCBI Taxonomy" id="148305"/>
    <lineage>
        <taxon>Eukaryota</taxon>
        <taxon>Fungi</taxon>
        <taxon>Dikarya</taxon>
        <taxon>Ascomycota</taxon>
        <taxon>Pezizomycotina</taxon>
        <taxon>Sordariomycetes</taxon>
        <taxon>Sordariomycetidae</taxon>
        <taxon>Magnaporthales</taxon>
        <taxon>Pyriculariaceae</taxon>
        <taxon>Pyricularia</taxon>
    </lineage>
</organism>
<reference evidence="3" key="1">
    <citation type="journal article" date="2019" name="Mol. Biol. Evol.">
        <title>Blast fungal genomes show frequent chromosomal changes, gene gains and losses, and effector gene turnover.</title>
        <authorList>
            <person name="Gomez Luciano L.B."/>
            <person name="Jason Tsai I."/>
            <person name="Chuma I."/>
            <person name="Tosa Y."/>
            <person name="Chen Y.H."/>
            <person name="Li J.Y."/>
            <person name="Li M.Y."/>
            <person name="Jade Lu M.Y."/>
            <person name="Nakayashiki H."/>
            <person name="Li W.H."/>
        </authorList>
    </citation>
    <scope>NUCLEOTIDE SEQUENCE</scope>
    <source>
        <strain evidence="3">NI907</strain>
    </source>
</reference>
<protein>
    <submittedName>
        <fullName evidence="3">Uncharacterized protein</fullName>
    </submittedName>
</protein>
<evidence type="ECO:0000313" key="3">
    <source>
        <dbReference type="RefSeq" id="XP_030975989.1"/>
    </source>
</evidence>
<gene>
    <name evidence="3" type="ORF">PgNI_12535</name>
</gene>
<accession>A0A6P8AM64</accession>
<sequence>MIATGLADSAIPGTRNSPRDKASIQRPFRLISPGGEQFASIQFGLMAQGPESDLPERRCGCVNATATRVGSPASMQRQKARRRSGPNPAGCCPIQPFSGFEHHRPKELDIMLQNSKLYSDVVKRYSSRRLTFAGDILRALQEAINALSHLHRPWPTRFALPIPTFPLELGWGCRLNYGFVAECTPRDVDVAMRSRWQFPSWSWLAWRAQIFETVRQ</sequence>
<dbReference type="Proteomes" id="UP000515153">
    <property type="component" value="Unplaced"/>
</dbReference>
<dbReference type="KEGG" id="pgri:PgNI_12535"/>
<dbReference type="RefSeq" id="XP_030975989.1">
    <property type="nucleotide sequence ID" value="XM_031132482.1"/>
</dbReference>